<keyword evidence="2" id="KW-1185">Reference proteome</keyword>
<name>A0A419S517_9SPHI</name>
<evidence type="ECO:0000313" key="1">
    <source>
        <dbReference type="EMBL" id="RKD15198.1"/>
    </source>
</evidence>
<sequence length="69" mass="8137">MFILKILHGRMDFSQQLASYIRYSKRYVELEHIFLPILKAIFQDVITYPLVSSNGSLESFVLKINHLHI</sequence>
<gene>
    <name evidence="1" type="ORF">BCY91_06710</name>
</gene>
<dbReference type="AlphaFoldDB" id="A0A419S517"/>
<evidence type="ECO:0000313" key="2">
    <source>
        <dbReference type="Proteomes" id="UP000283433"/>
    </source>
</evidence>
<proteinExistence type="predicted"/>
<organism evidence="1 2">
    <name type="scientific">Pelobium manganitolerans</name>
    <dbReference type="NCBI Taxonomy" id="1842495"/>
    <lineage>
        <taxon>Bacteria</taxon>
        <taxon>Pseudomonadati</taxon>
        <taxon>Bacteroidota</taxon>
        <taxon>Sphingobacteriia</taxon>
        <taxon>Sphingobacteriales</taxon>
        <taxon>Sphingobacteriaceae</taxon>
        <taxon>Pelobium</taxon>
    </lineage>
</organism>
<dbReference type="EMBL" id="MBTA01000025">
    <property type="protein sequence ID" value="RKD15198.1"/>
    <property type="molecule type" value="Genomic_DNA"/>
</dbReference>
<protein>
    <submittedName>
        <fullName evidence="1">Uncharacterized protein</fullName>
    </submittedName>
</protein>
<dbReference type="Proteomes" id="UP000283433">
    <property type="component" value="Unassembled WGS sequence"/>
</dbReference>
<accession>A0A419S517</accession>
<reference evidence="1 2" key="1">
    <citation type="submission" date="2016-07" db="EMBL/GenBank/DDBJ databases">
        <title>Genome of Pelobium manganitolerans.</title>
        <authorList>
            <person name="Wu S."/>
            <person name="Wang G."/>
        </authorList>
    </citation>
    <scope>NUCLEOTIDE SEQUENCE [LARGE SCALE GENOMIC DNA]</scope>
    <source>
        <strain evidence="1 2">YS-25</strain>
    </source>
</reference>
<comment type="caution">
    <text evidence="1">The sequence shown here is derived from an EMBL/GenBank/DDBJ whole genome shotgun (WGS) entry which is preliminary data.</text>
</comment>